<organism evidence="1">
    <name type="scientific">Candidatus Methanogaster sp. ANME-2c ERB4</name>
    <dbReference type="NCBI Taxonomy" id="2759911"/>
    <lineage>
        <taxon>Archaea</taxon>
        <taxon>Methanobacteriati</taxon>
        <taxon>Methanobacteriota</taxon>
        <taxon>Stenosarchaea group</taxon>
        <taxon>Methanomicrobia</taxon>
        <taxon>Methanosarcinales</taxon>
        <taxon>ANME-2 cluster</taxon>
        <taxon>Candidatus Methanogasteraceae</taxon>
        <taxon>Candidatus Methanogaster</taxon>
    </lineage>
</organism>
<name>A0A7G9YND6_9EURY</name>
<gene>
    <name evidence="1" type="ORF">FBKNMHLG_00039</name>
</gene>
<reference evidence="1" key="1">
    <citation type="submission" date="2020-06" db="EMBL/GenBank/DDBJ databases">
        <title>Unique genomic features of the anaerobic methanotrophic archaea.</title>
        <authorList>
            <person name="Chadwick G.L."/>
            <person name="Skennerton C.T."/>
            <person name="Laso-Perez R."/>
            <person name="Leu A.O."/>
            <person name="Speth D.R."/>
            <person name="Yu H."/>
            <person name="Morgan-Lang C."/>
            <person name="Hatzenpichler R."/>
            <person name="Goudeau D."/>
            <person name="Malmstrom R."/>
            <person name="Brazelton W.J."/>
            <person name="Woyke T."/>
            <person name="Hallam S.J."/>
            <person name="Tyson G.W."/>
            <person name="Wegener G."/>
            <person name="Boetius A."/>
            <person name="Orphan V."/>
        </authorList>
    </citation>
    <scope>NUCLEOTIDE SEQUENCE</scope>
</reference>
<evidence type="ECO:0000313" key="1">
    <source>
        <dbReference type="EMBL" id="QNO49520.1"/>
    </source>
</evidence>
<accession>A0A7G9YND6</accession>
<protein>
    <submittedName>
        <fullName evidence="1">Uncharacterized protein</fullName>
    </submittedName>
</protein>
<dbReference type="AlphaFoldDB" id="A0A7G9YND6"/>
<sequence length="49" mass="6007">MPNHNLLRHPLEIHFLVRLDDHKTVSFKRHLQRFAAFTSDKHLREDIYL</sequence>
<dbReference type="EMBL" id="MT631381">
    <property type="protein sequence ID" value="QNO49520.1"/>
    <property type="molecule type" value="Genomic_DNA"/>
</dbReference>
<proteinExistence type="predicted"/>